<dbReference type="GO" id="GO:0005886">
    <property type="term" value="C:plasma membrane"/>
    <property type="evidence" value="ECO:0007669"/>
    <property type="project" value="InterPro"/>
</dbReference>
<feature type="domain" description="Anti-sigma K factor RskA C-terminal" evidence="2">
    <location>
        <begin position="109"/>
        <end position="249"/>
    </location>
</feature>
<dbReference type="RefSeq" id="WP_145300231.1">
    <property type="nucleotide sequence ID" value="NZ_CP036319.1"/>
</dbReference>
<feature type="region of interest" description="Disordered" evidence="1">
    <location>
        <begin position="131"/>
        <end position="150"/>
    </location>
</feature>
<dbReference type="Pfam" id="PF10099">
    <property type="entry name" value="RskA_C"/>
    <property type="match status" value="1"/>
</dbReference>
<dbReference type="InterPro" id="IPR041916">
    <property type="entry name" value="Anti_sigma_zinc_sf"/>
</dbReference>
<comment type="caution">
    <text evidence="3">The sequence shown here is derived from an EMBL/GenBank/DDBJ whole genome shotgun (WGS) entry which is preliminary data.</text>
</comment>
<protein>
    <submittedName>
        <fullName evidence="3">Anti-sigma-K factor rskA</fullName>
    </submittedName>
</protein>
<sequence>MNCHDCQQHLMNYLTGQADASVARQVEDHLDAGCQDCRDSLESLSAAHAAMLTSVSDHRPNAATIQSIEREIHHAIDADNSTPARHARASGAESENLDVLKRWMIPALATAAGFAMAIVMIPRSDNHLQLGSASTHGQTDPLPPRFQSMSDPNQRLVSVVNRREPTQPLASFWIDRVANQLHVHAVNWDPLDGDTFYAIWLVDPRGQWTFAGQVGGDDDHDRTRVLDIPDSYTTIQRIAVTIERGTQSPRDGRSLEDADLVSEDLTDWFENQL</sequence>
<dbReference type="Gene3D" id="1.10.10.1320">
    <property type="entry name" value="Anti-sigma factor, zinc-finger domain"/>
    <property type="match status" value="1"/>
</dbReference>
<proteinExistence type="predicted"/>
<evidence type="ECO:0000313" key="3">
    <source>
        <dbReference type="EMBL" id="TWT69830.1"/>
    </source>
</evidence>
<gene>
    <name evidence="3" type="ORF">Pan14r_21260</name>
</gene>
<name>A0A5C5Y3L7_9PLAN</name>
<dbReference type="OrthoDB" id="271015at2"/>
<dbReference type="AlphaFoldDB" id="A0A5C5Y3L7"/>
<evidence type="ECO:0000256" key="1">
    <source>
        <dbReference type="SAM" id="MobiDB-lite"/>
    </source>
</evidence>
<evidence type="ECO:0000259" key="2">
    <source>
        <dbReference type="Pfam" id="PF10099"/>
    </source>
</evidence>
<reference evidence="3 4" key="1">
    <citation type="submission" date="2019-02" db="EMBL/GenBank/DDBJ databases">
        <title>Deep-cultivation of Planctomycetes and their phenomic and genomic characterization uncovers novel biology.</title>
        <authorList>
            <person name="Wiegand S."/>
            <person name="Jogler M."/>
            <person name="Boedeker C."/>
            <person name="Pinto D."/>
            <person name="Vollmers J."/>
            <person name="Rivas-Marin E."/>
            <person name="Kohn T."/>
            <person name="Peeters S.H."/>
            <person name="Heuer A."/>
            <person name="Rast P."/>
            <person name="Oberbeckmann S."/>
            <person name="Bunk B."/>
            <person name="Jeske O."/>
            <person name="Meyerdierks A."/>
            <person name="Storesund J.E."/>
            <person name="Kallscheuer N."/>
            <person name="Luecker S."/>
            <person name="Lage O.M."/>
            <person name="Pohl T."/>
            <person name="Merkel B.J."/>
            <person name="Hornburger P."/>
            <person name="Mueller R.-W."/>
            <person name="Bruemmer F."/>
            <person name="Labrenz M."/>
            <person name="Spormann A.M."/>
            <person name="Op Den Camp H."/>
            <person name="Overmann J."/>
            <person name="Amann R."/>
            <person name="Jetten M.S.M."/>
            <person name="Mascher T."/>
            <person name="Medema M.H."/>
            <person name="Devos D.P."/>
            <person name="Kaster A.-K."/>
            <person name="Ovreas L."/>
            <person name="Rohde M."/>
            <person name="Galperin M.Y."/>
            <person name="Jogler C."/>
        </authorList>
    </citation>
    <scope>NUCLEOTIDE SEQUENCE [LARGE SCALE GENOMIC DNA]</scope>
    <source>
        <strain evidence="3 4">Pan14r</strain>
    </source>
</reference>
<dbReference type="InterPro" id="IPR018764">
    <property type="entry name" value="RskA_C"/>
</dbReference>
<dbReference type="EMBL" id="SJPL01000001">
    <property type="protein sequence ID" value="TWT69830.1"/>
    <property type="molecule type" value="Genomic_DNA"/>
</dbReference>
<accession>A0A5C5Y3L7</accession>
<evidence type="ECO:0000313" key="4">
    <source>
        <dbReference type="Proteomes" id="UP000317238"/>
    </source>
</evidence>
<organism evidence="3 4">
    <name type="scientific">Crateriforma conspicua</name>
    <dbReference type="NCBI Taxonomy" id="2527996"/>
    <lineage>
        <taxon>Bacteria</taxon>
        <taxon>Pseudomonadati</taxon>
        <taxon>Planctomycetota</taxon>
        <taxon>Planctomycetia</taxon>
        <taxon>Planctomycetales</taxon>
        <taxon>Planctomycetaceae</taxon>
        <taxon>Crateriforma</taxon>
    </lineage>
</organism>
<keyword evidence="4" id="KW-1185">Reference proteome</keyword>
<dbReference type="Proteomes" id="UP000317238">
    <property type="component" value="Unassembled WGS sequence"/>
</dbReference>